<dbReference type="GO" id="GO:0016652">
    <property type="term" value="F:oxidoreductase activity, acting on NAD(P)H as acceptor"/>
    <property type="evidence" value="ECO:0007669"/>
    <property type="project" value="UniProtKB-UniRule"/>
</dbReference>
<protein>
    <recommendedName>
        <fullName evidence="6">FMN dependent NADH:quinone oxidoreductase</fullName>
        <ecNumber evidence="6">1.6.5.-</ecNumber>
    </recommendedName>
    <alternativeName>
        <fullName evidence="6">Azo-dye reductase</fullName>
    </alternativeName>
    <alternativeName>
        <fullName evidence="6">FMN-dependent NADH-azo compound oxidoreductase</fullName>
    </alternativeName>
    <alternativeName>
        <fullName evidence="6">FMN-dependent NADH-azoreductase</fullName>
        <ecNumber evidence="6">1.7.1.17</ecNumber>
    </alternativeName>
</protein>
<dbReference type="Gene3D" id="3.40.50.360">
    <property type="match status" value="1"/>
</dbReference>
<dbReference type="Proteomes" id="UP000049983">
    <property type="component" value="Unassembled WGS sequence"/>
</dbReference>
<evidence type="ECO:0000256" key="5">
    <source>
        <dbReference type="ARBA" id="ARBA00048542"/>
    </source>
</evidence>
<organism evidence="8 9">
    <name type="scientific">Roseibium album</name>
    <dbReference type="NCBI Taxonomy" id="311410"/>
    <lineage>
        <taxon>Bacteria</taxon>
        <taxon>Pseudomonadati</taxon>
        <taxon>Pseudomonadota</taxon>
        <taxon>Alphaproteobacteria</taxon>
        <taxon>Hyphomicrobiales</taxon>
        <taxon>Stappiaceae</taxon>
        <taxon>Roseibium</taxon>
    </lineage>
</organism>
<gene>
    <name evidence="8" type="primary">azoR_2</name>
    <name evidence="6" type="synonym">azoR</name>
    <name evidence="8" type="ORF">LA5096_04890</name>
</gene>
<evidence type="ECO:0000256" key="6">
    <source>
        <dbReference type="HAMAP-Rule" id="MF_01216"/>
    </source>
</evidence>
<keyword evidence="2 6" id="KW-0288">FMN</keyword>
<reference evidence="9" key="1">
    <citation type="submission" date="2015-07" db="EMBL/GenBank/DDBJ databases">
        <authorList>
            <person name="Rodrigo-Torres Lidia"/>
            <person name="Arahal R.David."/>
        </authorList>
    </citation>
    <scope>NUCLEOTIDE SEQUENCE [LARGE SCALE GENOMIC DNA]</scope>
    <source>
        <strain evidence="9">CECT 5096</strain>
    </source>
</reference>
<comment type="catalytic activity">
    <reaction evidence="5">
        <text>N,N-dimethyl-1,4-phenylenediamine + anthranilate + 2 NAD(+) = 2-(4-dimethylaminophenyl)diazenylbenzoate + 2 NADH + 2 H(+)</text>
        <dbReference type="Rhea" id="RHEA:55872"/>
        <dbReference type="ChEBI" id="CHEBI:15378"/>
        <dbReference type="ChEBI" id="CHEBI:15783"/>
        <dbReference type="ChEBI" id="CHEBI:16567"/>
        <dbReference type="ChEBI" id="CHEBI:57540"/>
        <dbReference type="ChEBI" id="CHEBI:57945"/>
        <dbReference type="ChEBI" id="CHEBI:71579"/>
        <dbReference type="EC" id="1.7.1.17"/>
    </reaction>
    <physiologicalReaction direction="right-to-left" evidence="5">
        <dbReference type="Rhea" id="RHEA:55874"/>
    </physiologicalReaction>
</comment>
<dbReference type="GeneID" id="97672169"/>
<dbReference type="PANTHER" id="PTHR43741:SF2">
    <property type="entry name" value="FMN-DEPENDENT NADH:QUINONE OXIDOREDUCTASE"/>
    <property type="match status" value="1"/>
</dbReference>
<keyword evidence="4 6" id="KW-0520">NAD</keyword>
<comment type="cofactor">
    <cofactor evidence="6">
        <name>FMN</name>
        <dbReference type="ChEBI" id="CHEBI:58210"/>
    </cofactor>
    <text evidence="6">Binds 1 FMN per subunit.</text>
</comment>
<feature type="binding site" evidence="6">
    <location>
        <position position="10"/>
    </location>
    <ligand>
        <name>FMN</name>
        <dbReference type="ChEBI" id="CHEBI:58210"/>
    </ligand>
</feature>
<dbReference type="HAMAP" id="MF_01216">
    <property type="entry name" value="Azoreductase_type1"/>
    <property type="match status" value="1"/>
</dbReference>
<keyword evidence="1 6" id="KW-0285">Flavoprotein</keyword>
<comment type="function">
    <text evidence="6">Quinone reductase that provides resistance to thiol-specific stress caused by electrophilic quinones.</text>
</comment>
<dbReference type="EC" id="1.6.5.-" evidence="6"/>
<name>A0A0M7ATA6_9HYPH</name>
<keyword evidence="9" id="KW-1185">Reference proteome</keyword>
<dbReference type="Pfam" id="PF02525">
    <property type="entry name" value="Flavodoxin_2"/>
    <property type="match status" value="1"/>
</dbReference>
<dbReference type="AlphaFoldDB" id="A0A0M7ATA6"/>
<dbReference type="RefSeq" id="WP_055118024.1">
    <property type="nucleotide sequence ID" value="NZ_CXWA01000004.1"/>
</dbReference>
<evidence type="ECO:0000256" key="3">
    <source>
        <dbReference type="ARBA" id="ARBA00023002"/>
    </source>
</evidence>
<dbReference type="InterPro" id="IPR023048">
    <property type="entry name" value="NADH:quinone_OxRdtase_FMN_depd"/>
</dbReference>
<dbReference type="GO" id="GO:0009055">
    <property type="term" value="F:electron transfer activity"/>
    <property type="evidence" value="ECO:0007669"/>
    <property type="project" value="UniProtKB-UniRule"/>
</dbReference>
<comment type="subunit">
    <text evidence="6">Homodimer.</text>
</comment>
<sequence length="195" mass="21019">MSTILQIDASARKTDSVTRALTESLVKTLIGKDPDAKVLVRDVSQGLPYLDEEWVGANFTDPAKRSAEQRMKLAFSDTLVSELKSADTIVIGTPIYNFSVPAALKAWIDQIARARETFVYSENGPIGLLEDKRAYVLVASGGTKVGSEIDFASTYLEHVLGFVGIKDVTIVAADQLMADPANRDAALAKTLELAA</sequence>
<dbReference type="EC" id="1.7.1.17" evidence="6"/>
<evidence type="ECO:0000313" key="9">
    <source>
        <dbReference type="Proteomes" id="UP000049983"/>
    </source>
</evidence>
<dbReference type="PANTHER" id="PTHR43741">
    <property type="entry name" value="FMN-DEPENDENT NADH-AZOREDUCTASE 1"/>
    <property type="match status" value="1"/>
</dbReference>
<evidence type="ECO:0000259" key="7">
    <source>
        <dbReference type="Pfam" id="PF02525"/>
    </source>
</evidence>
<dbReference type="STRING" id="311410.LA5095_03608"/>
<dbReference type="InterPro" id="IPR029039">
    <property type="entry name" value="Flavoprotein-like_sf"/>
</dbReference>
<dbReference type="OrthoDB" id="9787136at2"/>
<dbReference type="InterPro" id="IPR003680">
    <property type="entry name" value="Flavodoxin_fold"/>
</dbReference>
<feature type="domain" description="Flavodoxin-like fold" evidence="7">
    <location>
        <begin position="3"/>
        <end position="191"/>
    </location>
</feature>
<dbReference type="GO" id="GO:0016655">
    <property type="term" value="F:oxidoreductase activity, acting on NAD(P)H, quinone or similar compound as acceptor"/>
    <property type="evidence" value="ECO:0007669"/>
    <property type="project" value="InterPro"/>
</dbReference>
<evidence type="ECO:0000256" key="1">
    <source>
        <dbReference type="ARBA" id="ARBA00022630"/>
    </source>
</evidence>
<proteinExistence type="inferred from homology"/>
<keyword evidence="3 6" id="KW-0560">Oxidoreductase</keyword>
<dbReference type="SUPFAM" id="SSF52218">
    <property type="entry name" value="Flavoproteins"/>
    <property type="match status" value="1"/>
</dbReference>
<dbReference type="InterPro" id="IPR050104">
    <property type="entry name" value="FMN-dep_NADH:Q_OxRdtase_AzoR1"/>
</dbReference>
<comment type="function">
    <text evidence="6">Also exhibits azoreductase activity. Catalyzes the reductive cleavage of the azo bond in aromatic azo compounds to the corresponding amines.</text>
</comment>
<evidence type="ECO:0000313" key="8">
    <source>
        <dbReference type="EMBL" id="CTQ76804.1"/>
    </source>
</evidence>
<evidence type="ECO:0000256" key="4">
    <source>
        <dbReference type="ARBA" id="ARBA00023027"/>
    </source>
</evidence>
<comment type="catalytic activity">
    <reaction evidence="6">
        <text>2 a quinone + NADH + H(+) = 2 a 1,4-benzosemiquinone + NAD(+)</text>
        <dbReference type="Rhea" id="RHEA:65952"/>
        <dbReference type="ChEBI" id="CHEBI:15378"/>
        <dbReference type="ChEBI" id="CHEBI:57540"/>
        <dbReference type="ChEBI" id="CHEBI:57945"/>
        <dbReference type="ChEBI" id="CHEBI:132124"/>
        <dbReference type="ChEBI" id="CHEBI:134225"/>
    </reaction>
</comment>
<evidence type="ECO:0000256" key="2">
    <source>
        <dbReference type="ARBA" id="ARBA00022643"/>
    </source>
</evidence>
<comment type="caution">
    <text evidence="6">Lacks conserved residue(s) required for the propagation of feature annotation.</text>
</comment>
<comment type="similarity">
    <text evidence="6">Belongs to the azoreductase type 1 family.</text>
</comment>
<dbReference type="GO" id="GO:0010181">
    <property type="term" value="F:FMN binding"/>
    <property type="evidence" value="ECO:0007669"/>
    <property type="project" value="UniProtKB-UniRule"/>
</dbReference>
<accession>A0A0M7ATA6</accession>
<dbReference type="EMBL" id="CXWC01000013">
    <property type="protein sequence ID" value="CTQ76804.1"/>
    <property type="molecule type" value="Genomic_DNA"/>
</dbReference>